<keyword evidence="2" id="KW-1185">Reference proteome</keyword>
<dbReference type="Proteomes" id="UP000095287">
    <property type="component" value="Unplaced"/>
</dbReference>
<dbReference type="PROSITE" id="PS51885">
    <property type="entry name" value="NEPRILYSIN"/>
    <property type="match status" value="1"/>
</dbReference>
<dbReference type="PANTHER" id="PTHR11733">
    <property type="entry name" value="ZINC METALLOPROTEASE FAMILY M13 NEPRILYSIN-RELATED"/>
    <property type="match status" value="1"/>
</dbReference>
<reference evidence="3" key="1">
    <citation type="submission" date="2016-11" db="UniProtKB">
        <authorList>
            <consortium name="WormBaseParasite"/>
        </authorList>
    </citation>
    <scope>IDENTIFICATION</scope>
</reference>
<dbReference type="AlphaFoldDB" id="A0A1I8ARN3"/>
<dbReference type="SUPFAM" id="SSF55486">
    <property type="entry name" value="Metalloproteases ('zincins'), catalytic domain"/>
    <property type="match status" value="1"/>
</dbReference>
<dbReference type="PANTHER" id="PTHR11733:SF133">
    <property type="entry name" value="PHOSPHATE-REGULATING NEUTRAL ENDOPEPTIDASE PHEX"/>
    <property type="match status" value="1"/>
</dbReference>
<evidence type="ECO:0000313" key="2">
    <source>
        <dbReference type="Proteomes" id="UP000095287"/>
    </source>
</evidence>
<dbReference type="WBParaSite" id="L893_g8363.t1">
    <property type="protein sequence ID" value="L893_g8363.t1"/>
    <property type="gene ID" value="L893_g8363"/>
</dbReference>
<dbReference type="InterPro" id="IPR000718">
    <property type="entry name" value="Peptidase_M13"/>
</dbReference>
<evidence type="ECO:0000259" key="1">
    <source>
        <dbReference type="Pfam" id="PF01431"/>
    </source>
</evidence>
<name>A0A1I8ARN3_9BILA</name>
<sequence>MYSHENELNPGKADDLEDLRKAVLREIRDHVMNASWIFEPRREEIVAYLDRSNVIIGVDKKYRNLTLLKEMMDVYDREFAKVSKDHECELEMLSRAHGLARHRLIHSQKSSLMAPLVINQYEDSIAAGNVYHTPLDASTSIQVAPGFIHILNKEFPTAFNYGYVGWAIAQQIFSLMGITDRLSRFRHLRLATFAKKYQDESQCYIDFYERNQFCMDDLGCPGGETKADAGFADVEGARIAFSIFQKDLKRKYDWSGNRVSEEAGPISHHYDGYTDEQWFFIGQQFFACEYPTREEEKKLMEDNPRPRPQIRVNAIVQQMASFTKAFGCKDTQRNYVTEKQCALYTPKDKGQYWERVTSTSAPVIHELISQAASETMTSFYKLYLSLFLYHVIMHPF</sequence>
<accession>A0A1I8ARN3</accession>
<dbReference type="Pfam" id="PF01431">
    <property type="entry name" value="Peptidase_M13"/>
    <property type="match status" value="1"/>
</dbReference>
<proteinExistence type="predicted"/>
<dbReference type="GO" id="GO:0016485">
    <property type="term" value="P:protein processing"/>
    <property type="evidence" value="ECO:0007669"/>
    <property type="project" value="TreeGrafter"/>
</dbReference>
<dbReference type="Gene3D" id="3.40.390.10">
    <property type="entry name" value="Collagenase (Catalytic Domain)"/>
    <property type="match status" value="1"/>
</dbReference>
<dbReference type="GO" id="GO:0004222">
    <property type="term" value="F:metalloendopeptidase activity"/>
    <property type="evidence" value="ECO:0007669"/>
    <property type="project" value="InterPro"/>
</dbReference>
<evidence type="ECO:0000313" key="3">
    <source>
        <dbReference type="WBParaSite" id="L893_g8363.t1"/>
    </source>
</evidence>
<dbReference type="InterPro" id="IPR024079">
    <property type="entry name" value="MetalloPept_cat_dom_sf"/>
</dbReference>
<organism evidence="2 3">
    <name type="scientific">Steinernema glaseri</name>
    <dbReference type="NCBI Taxonomy" id="37863"/>
    <lineage>
        <taxon>Eukaryota</taxon>
        <taxon>Metazoa</taxon>
        <taxon>Ecdysozoa</taxon>
        <taxon>Nematoda</taxon>
        <taxon>Chromadorea</taxon>
        <taxon>Rhabditida</taxon>
        <taxon>Tylenchina</taxon>
        <taxon>Panagrolaimomorpha</taxon>
        <taxon>Strongyloidoidea</taxon>
        <taxon>Steinernematidae</taxon>
        <taxon>Steinernema</taxon>
    </lineage>
</organism>
<feature type="domain" description="Peptidase M13 C-terminal" evidence="1">
    <location>
        <begin position="151"/>
        <end position="340"/>
    </location>
</feature>
<protein>
    <submittedName>
        <fullName evidence="3">Peptidase_M13 domain-containing protein</fullName>
    </submittedName>
</protein>
<dbReference type="InterPro" id="IPR018497">
    <property type="entry name" value="Peptidase_M13_C"/>
</dbReference>
<dbReference type="GO" id="GO:0005886">
    <property type="term" value="C:plasma membrane"/>
    <property type="evidence" value="ECO:0007669"/>
    <property type="project" value="TreeGrafter"/>
</dbReference>